<gene>
    <name evidence="2" type="ORF">RB548_05745</name>
</gene>
<dbReference type="EMBL" id="CP133148">
    <property type="protein sequence ID" value="WVT04908.1"/>
    <property type="molecule type" value="Genomic_DNA"/>
</dbReference>
<evidence type="ECO:0000256" key="1">
    <source>
        <dbReference type="SAM" id="Phobius"/>
    </source>
</evidence>
<proteinExistence type="predicted"/>
<dbReference type="Pfam" id="PF06961">
    <property type="entry name" value="DUF1294"/>
    <property type="match status" value="1"/>
</dbReference>
<protein>
    <submittedName>
        <fullName evidence="2">DUF1294 domain-containing protein</fullName>
    </submittedName>
</protein>
<organism evidence="2 3">
    <name type="scientific">Sinorhizobium chiapasense</name>
    <dbReference type="NCBI Taxonomy" id="501572"/>
    <lineage>
        <taxon>Bacteria</taxon>
        <taxon>Pseudomonadati</taxon>
        <taxon>Pseudomonadota</taxon>
        <taxon>Alphaproteobacteria</taxon>
        <taxon>Hyphomicrobiales</taxon>
        <taxon>Rhizobiaceae</taxon>
        <taxon>Sinorhizobium/Ensifer group</taxon>
        <taxon>Sinorhizobium</taxon>
    </lineage>
</organism>
<keyword evidence="3" id="KW-1185">Reference proteome</keyword>
<reference evidence="2" key="1">
    <citation type="submission" date="2023-08" db="EMBL/GenBank/DDBJ databases">
        <title>Complete genome sequence of Sinorhizobium chiapanecum ITTG S70 isolated from Acaciella angustissima nodules in Chiapas-Mexico.</title>
        <authorList>
            <person name="Rincon-Rosales R."/>
            <person name="Rogel M.A."/>
            <person name="Rincon-Medina C.I."/>
            <person name="Guerrero G."/>
            <person name="Manzano-Gomez L.A."/>
            <person name="Lopez-Lopez A."/>
            <person name="Rincon Molina F.A."/>
            <person name="Martinez-Romero E."/>
        </authorList>
    </citation>
    <scope>NUCLEOTIDE SEQUENCE</scope>
    <source>
        <strain evidence="2">ITTG S70</strain>
    </source>
</reference>
<evidence type="ECO:0000313" key="2">
    <source>
        <dbReference type="EMBL" id="WVT04908.1"/>
    </source>
</evidence>
<dbReference type="RefSeq" id="WP_331374044.1">
    <property type="nucleotide sequence ID" value="NZ_CP133148.1"/>
</dbReference>
<sequence>MSLTIPLIALASVNLATYCLYWLDKRAAQRNAWRVSERMLLTVAIAGGSLGALAACYVHRHKTRKEPFRTLLLAIVTFHVSLVVATILTDPELLSLLDAWATIS</sequence>
<keyword evidence="1" id="KW-0812">Transmembrane</keyword>
<feature type="transmembrane region" description="Helical" evidence="1">
    <location>
        <begin position="39"/>
        <end position="58"/>
    </location>
</feature>
<dbReference type="Proteomes" id="UP001432360">
    <property type="component" value="Chromosome"/>
</dbReference>
<accession>A0ABZ2BBW2</accession>
<evidence type="ECO:0000313" key="3">
    <source>
        <dbReference type="Proteomes" id="UP001432360"/>
    </source>
</evidence>
<keyword evidence="1" id="KW-0472">Membrane</keyword>
<keyword evidence="1" id="KW-1133">Transmembrane helix</keyword>
<feature type="transmembrane region" description="Helical" evidence="1">
    <location>
        <begin position="70"/>
        <end position="88"/>
    </location>
</feature>
<dbReference type="InterPro" id="IPR010718">
    <property type="entry name" value="DUF1294"/>
</dbReference>
<name>A0ABZ2BBW2_9HYPH</name>